<evidence type="ECO:0000313" key="1">
    <source>
        <dbReference type="EMBL" id="JAD93492.1"/>
    </source>
</evidence>
<dbReference type="EMBL" id="GBRH01202116">
    <property type="protein sequence ID" value="JAD95779.1"/>
    <property type="molecule type" value="Transcribed_RNA"/>
</dbReference>
<evidence type="ECO:0000313" key="2">
    <source>
        <dbReference type="EMBL" id="JAD95779.1"/>
    </source>
</evidence>
<reference evidence="1" key="1">
    <citation type="submission" date="2014-09" db="EMBL/GenBank/DDBJ databases">
        <authorList>
            <person name="Magalhaes I.L.F."/>
            <person name="Oliveira U."/>
            <person name="Santos F.R."/>
            <person name="Vidigal T.H.D.A."/>
            <person name="Brescovit A.D."/>
            <person name="Santos A.J."/>
        </authorList>
    </citation>
    <scope>NUCLEOTIDE SEQUENCE</scope>
    <source>
        <tissue evidence="1">Shoot tissue taken approximately 20 cm above the soil surface</tissue>
    </source>
</reference>
<sequence>MFLTVVGAVLIAIGSHPICGSLATPGRLTALRLYSVALY</sequence>
<proteinExistence type="predicted"/>
<protein>
    <submittedName>
        <fullName evidence="2">AHA11</fullName>
    </submittedName>
</protein>
<dbReference type="AlphaFoldDB" id="A0A0A9EBW2"/>
<organism evidence="1">
    <name type="scientific">Arundo donax</name>
    <name type="common">Giant reed</name>
    <name type="synonym">Donax arundinaceus</name>
    <dbReference type="NCBI Taxonomy" id="35708"/>
    <lineage>
        <taxon>Eukaryota</taxon>
        <taxon>Viridiplantae</taxon>
        <taxon>Streptophyta</taxon>
        <taxon>Embryophyta</taxon>
        <taxon>Tracheophyta</taxon>
        <taxon>Spermatophyta</taxon>
        <taxon>Magnoliopsida</taxon>
        <taxon>Liliopsida</taxon>
        <taxon>Poales</taxon>
        <taxon>Poaceae</taxon>
        <taxon>PACMAD clade</taxon>
        <taxon>Arundinoideae</taxon>
        <taxon>Arundineae</taxon>
        <taxon>Arundo</taxon>
    </lineage>
</organism>
<name>A0A0A9EBW2_ARUDO</name>
<dbReference type="EMBL" id="GBRH01204403">
    <property type="protein sequence ID" value="JAD93492.1"/>
    <property type="molecule type" value="Transcribed_RNA"/>
</dbReference>
<reference evidence="1" key="2">
    <citation type="journal article" date="2015" name="Data Brief">
        <title>Shoot transcriptome of the giant reed, Arundo donax.</title>
        <authorList>
            <person name="Barrero R.A."/>
            <person name="Guerrero F.D."/>
            <person name="Moolhuijzen P."/>
            <person name="Goolsby J.A."/>
            <person name="Tidwell J."/>
            <person name="Bellgard S.E."/>
            <person name="Bellgard M.I."/>
        </authorList>
    </citation>
    <scope>NUCLEOTIDE SEQUENCE</scope>
    <source>
        <tissue evidence="1">Shoot tissue taken approximately 20 cm above the soil surface</tissue>
    </source>
</reference>
<accession>A0A0A9EBW2</accession>